<protein>
    <submittedName>
        <fullName evidence="1">Uncharacterized protein</fullName>
    </submittedName>
</protein>
<evidence type="ECO:0000313" key="1">
    <source>
        <dbReference type="EMBL" id="MBI5131209.1"/>
    </source>
</evidence>
<evidence type="ECO:0000313" key="2">
    <source>
        <dbReference type="Proteomes" id="UP000782519"/>
    </source>
</evidence>
<proteinExistence type="predicted"/>
<reference evidence="1" key="1">
    <citation type="submission" date="2020-07" db="EMBL/GenBank/DDBJ databases">
        <title>Huge and variable diversity of episymbiotic CPR bacteria and DPANN archaea in groundwater ecosystems.</title>
        <authorList>
            <person name="He C.Y."/>
            <person name="Keren R."/>
            <person name="Whittaker M."/>
            <person name="Farag I.F."/>
            <person name="Doudna J."/>
            <person name="Cate J.H.D."/>
            <person name="Banfield J.F."/>
        </authorList>
    </citation>
    <scope>NUCLEOTIDE SEQUENCE</scope>
    <source>
        <strain evidence="1">NC_groundwater_1818_Pr3_B-0.1um_66_35</strain>
    </source>
</reference>
<accession>A0A933VVQ2</accession>
<organism evidence="1 2">
    <name type="scientific">Rhodopseudomonas palustris</name>
    <dbReference type="NCBI Taxonomy" id="1076"/>
    <lineage>
        <taxon>Bacteria</taxon>
        <taxon>Pseudomonadati</taxon>
        <taxon>Pseudomonadota</taxon>
        <taxon>Alphaproteobacteria</taxon>
        <taxon>Hyphomicrobiales</taxon>
        <taxon>Nitrobacteraceae</taxon>
        <taxon>Rhodopseudomonas</taxon>
    </lineage>
</organism>
<name>A0A933VVQ2_RHOPL</name>
<sequence length="70" mass="7957">MTRYVVRFMKDILGENGRHAEVCQGLLEVEAANSHDASEIAKRKFCEAGRLKEWSLHADRVHVAETDFPS</sequence>
<dbReference type="Proteomes" id="UP000782519">
    <property type="component" value="Unassembled WGS sequence"/>
</dbReference>
<dbReference type="EMBL" id="JACRJB010000052">
    <property type="protein sequence ID" value="MBI5131209.1"/>
    <property type="molecule type" value="Genomic_DNA"/>
</dbReference>
<comment type="caution">
    <text evidence="1">The sequence shown here is derived from an EMBL/GenBank/DDBJ whole genome shotgun (WGS) entry which is preliminary data.</text>
</comment>
<gene>
    <name evidence="1" type="ORF">HZA66_17345</name>
</gene>
<dbReference type="AlphaFoldDB" id="A0A933VVQ2"/>